<feature type="domain" description="Lipoyl-binding" evidence="2">
    <location>
        <begin position="83"/>
        <end position="161"/>
    </location>
</feature>
<evidence type="ECO:0000313" key="5">
    <source>
        <dbReference type="Proteomes" id="UP001138672"/>
    </source>
</evidence>
<name>A0A9X0YM33_9FLAO</name>
<comment type="caution">
    <text evidence="3">The sequence shown here is derived from an EMBL/GenBank/DDBJ whole genome shotgun (WGS) entry which is preliminary data.</text>
</comment>
<dbReference type="EMBL" id="JAUSUU010000009">
    <property type="protein sequence ID" value="MDQ0336489.1"/>
    <property type="molecule type" value="Genomic_DNA"/>
</dbReference>
<dbReference type="CDD" id="cd06850">
    <property type="entry name" value="biotinyl_domain"/>
    <property type="match status" value="1"/>
</dbReference>
<dbReference type="InterPro" id="IPR000089">
    <property type="entry name" value="Biotin_lipoyl"/>
</dbReference>
<dbReference type="Gene3D" id="2.40.50.100">
    <property type="match status" value="1"/>
</dbReference>
<evidence type="ECO:0000259" key="2">
    <source>
        <dbReference type="PROSITE" id="PS50968"/>
    </source>
</evidence>
<organism evidence="3 5">
    <name type="scientific">Formosa algae</name>
    <dbReference type="NCBI Taxonomy" id="225843"/>
    <lineage>
        <taxon>Bacteria</taxon>
        <taxon>Pseudomonadati</taxon>
        <taxon>Bacteroidota</taxon>
        <taxon>Flavobacteriia</taxon>
        <taxon>Flavobacteriales</taxon>
        <taxon>Flavobacteriaceae</taxon>
        <taxon>Formosa</taxon>
    </lineage>
</organism>
<evidence type="ECO:0000313" key="4">
    <source>
        <dbReference type="EMBL" id="MDQ0336489.1"/>
    </source>
</evidence>
<evidence type="ECO:0000256" key="1">
    <source>
        <dbReference type="ARBA" id="ARBA00023267"/>
    </source>
</evidence>
<dbReference type="InterPro" id="IPR001882">
    <property type="entry name" value="Biotin_BS"/>
</dbReference>
<dbReference type="InterPro" id="IPR050709">
    <property type="entry name" value="Biotin_Carboxyl_Carrier/Decarb"/>
</dbReference>
<dbReference type="FunFam" id="2.40.50.100:FF:000003">
    <property type="entry name" value="Acetyl-CoA carboxylase biotin carboxyl carrier protein"/>
    <property type="match status" value="1"/>
</dbReference>
<keyword evidence="6" id="KW-1185">Reference proteome</keyword>
<dbReference type="EMBL" id="JAGGJQ010000009">
    <property type="protein sequence ID" value="MBP1841091.1"/>
    <property type="molecule type" value="Genomic_DNA"/>
</dbReference>
<dbReference type="AlphaFoldDB" id="A0A9X0YM33"/>
<keyword evidence="1" id="KW-0092">Biotin</keyword>
<sequence length="161" mass="18081">MSKSSKVTVNDLHHFNLSLKDVEHLDAVQTKHNHFHIIQDHISYDAEMTRSDFLNKSYAVKINNTEFFVQISNDLDVLIEDMGFHVGSSKTIDLIKAPMPGLILDITIKVGDHIKINDPLLVLEAMKMENSIVSPREGIIKSIAVTEGITVDKGDVLIEFE</sequence>
<dbReference type="Proteomes" id="UP001138672">
    <property type="component" value="Unassembled WGS sequence"/>
</dbReference>
<dbReference type="OrthoDB" id="9812676at2"/>
<dbReference type="Proteomes" id="UP001231587">
    <property type="component" value="Unassembled WGS sequence"/>
</dbReference>
<reference evidence="3" key="1">
    <citation type="submission" date="2021-03" db="EMBL/GenBank/DDBJ databases">
        <title>Genomic Encyclopedia of Type Strains, Phase IV (KMG-IV): sequencing the most valuable type-strain genomes for metagenomic binning, comparative biology and taxonomic classification.</title>
        <authorList>
            <person name="Goeker M."/>
        </authorList>
    </citation>
    <scope>NUCLEOTIDE SEQUENCE</scope>
    <source>
        <strain evidence="3">DSM 15523</strain>
        <strain evidence="4 6">DSM 16476</strain>
    </source>
</reference>
<accession>A0A9X0YM33</accession>
<dbReference type="SUPFAM" id="SSF51230">
    <property type="entry name" value="Single hybrid motif"/>
    <property type="match status" value="1"/>
</dbReference>
<dbReference type="PROSITE" id="PS50968">
    <property type="entry name" value="BIOTINYL_LIPOYL"/>
    <property type="match status" value="1"/>
</dbReference>
<dbReference type="PANTHER" id="PTHR45266">
    <property type="entry name" value="OXALOACETATE DECARBOXYLASE ALPHA CHAIN"/>
    <property type="match status" value="1"/>
</dbReference>
<gene>
    <name evidence="3" type="ORF">J2Z56_003023</name>
    <name evidence="4" type="ORF">J2Z57_002943</name>
</gene>
<protein>
    <submittedName>
        <fullName evidence="3">Biotin carboxyl carrier protein</fullName>
    </submittedName>
</protein>
<dbReference type="RefSeq" id="WP_057779485.1">
    <property type="nucleotide sequence ID" value="NZ_JAGGJQ010000009.1"/>
</dbReference>
<evidence type="ECO:0000313" key="6">
    <source>
        <dbReference type="Proteomes" id="UP001231587"/>
    </source>
</evidence>
<dbReference type="PROSITE" id="PS00188">
    <property type="entry name" value="BIOTIN"/>
    <property type="match status" value="1"/>
</dbReference>
<dbReference type="Pfam" id="PF00364">
    <property type="entry name" value="Biotin_lipoyl"/>
    <property type="match status" value="1"/>
</dbReference>
<evidence type="ECO:0000313" key="3">
    <source>
        <dbReference type="EMBL" id="MBP1841091.1"/>
    </source>
</evidence>
<proteinExistence type="predicted"/>
<dbReference type="InterPro" id="IPR011053">
    <property type="entry name" value="Single_hybrid_motif"/>
</dbReference>
<dbReference type="PANTHER" id="PTHR45266:SF3">
    <property type="entry name" value="OXALOACETATE DECARBOXYLASE ALPHA CHAIN"/>
    <property type="match status" value="1"/>
</dbReference>